<gene>
    <name evidence="6" type="ORF">JGUZn3_04460</name>
</gene>
<evidence type="ECO:0000313" key="6">
    <source>
        <dbReference type="EMBL" id="QNT77695.1"/>
    </source>
</evidence>
<keyword evidence="7" id="KW-1185">Reference proteome</keyword>
<reference evidence="6 7" key="1">
    <citation type="submission" date="2020-08" db="EMBL/GenBank/DDBJ databases">
        <title>Complete genome sequence of Entomobacter blattae G55GP.</title>
        <authorList>
            <person name="Poehlein A."/>
            <person name="Guzman J."/>
            <person name="Daniel R."/>
            <person name="Vilcinskas A."/>
        </authorList>
    </citation>
    <scope>NUCLEOTIDE SEQUENCE [LARGE SCALE GENOMIC DNA]</scope>
    <source>
        <strain evidence="6 7">G55GP</strain>
    </source>
</reference>
<evidence type="ECO:0000256" key="5">
    <source>
        <dbReference type="SAM" id="Phobius"/>
    </source>
</evidence>
<name>A0A7H1NPI5_9PROT</name>
<keyword evidence="2 5" id="KW-0812">Transmembrane</keyword>
<dbReference type="KEGG" id="ebla:JGUZn3_04460"/>
<evidence type="ECO:0000256" key="4">
    <source>
        <dbReference type="ARBA" id="ARBA00023136"/>
    </source>
</evidence>
<evidence type="ECO:0000256" key="3">
    <source>
        <dbReference type="ARBA" id="ARBA00022989"/>
    </source>
</evidence>
<dbReference type="Proteomes" id="UP000516349">
    <property type="component" value="Chromosome"/>
</dbReference>
<dbReference type="Pfam" id="PF07869">
    <property type="entry name" value="DUF1656"/>
    <property type="match status" value="1"/>
</dbReference>
<feature type="transmembrane region" description="Helical" evidence="5">
    <location>
        <begin position="44"/>
        <end position="64"/>
    </location>
</feature>
<sequence length="67" mass="7663">METMLSEFNIFGVFIAPVAVYAVAALFVFLIVRNLIRLLGLAGWFWHFSLFEVSLYACIVCLLVKYL</sequence>
<keyword evidence="1" id="KW-1003">Cell membrane</keyword>
<evidence type="ECO:0008006" key="8">
    <source>
        <dbReference type="Google" id="ProtNLM"/>
    </source>
</evidence>
<keyword evidence="4 5" id="KW-0472">Membrane</keyword>
<protein>
    <recommendedName>
        <fullName evidence="8">DUF1656 domain-containing protein</fullName>
    </recommendedName>
</protein>
<proteinExistence type="predicted"/>
<feature type="transmembrane region" description="Helical" evidence="5">
    <location>
        <begin position="12"/>
        <end position="32"/>
    </location>
</feature>
<evidence type="ECO:0000256" key="1">
    <source>
        <dbReference type="ARBA" id="ARBA00022475"/>
    </source>
</evidence>
<evidence type="ECO:0000313" key="7">
    <source>
        <dbReference type="Proteomes" id="UP000516349"/>
    </source>
</evidence>
<dbReference type="InterPro" id="IPR012451">
    <property type="entry name" value="DUF1656"/>
</dbReference>
<keyword evidence="3 5" id="KW-1133">Transmembrane helix</keyword>
<organism evidence="6 7">
    <name type="scientific">Entomobacter blattae</name>
    <dbReference type="NCBI Taxonomy" id="2762277"/>
    <lineage>
        <taxon>Bacteria</taxon>
        <taxon>Pseudomonadati</taxon>
        <taxon>Pseudomonadota</taxon>
        <taxon>Alphaproteobacteria</taxon>
        <taxon>Acetobacterales</taxon>
        <taxon>Acetobacteraceae</taxon>
        <taxon>Entomobacter</taxon>
    </lineage>
</organism>
<dbReference type="EMBL" id="CP060244">
    <property type="protein sequence ID" value="QNT77695.1"/>
    <property type="molecule type" value="Genomic_DNA"/>
</dbReference>
<accession>A0A7H1NPI5</accession>
<evidence type="ECO:0000256" key="2">
    <source>
        <dbReference type="ARBA" id="ARBA00022692"/>
    </source>
</evidence>
<dbReference type="AlphaFoldDB" id="A0A7H1NPI5"/>